<evidence type="ECO:0000259" key="1">
    <source>
        <dbReference type="Pfam" id="PF04480"/>
    </source>
</evidence>
<reference evidence="3 4" key="1">
    <citation type="submission" date="2023-07" db="EMBL/GenBank/DDBJ databases">
        <title>Comparative genomics of wheat-associated soil bacteria to identify genetic determinants of phenazine resistance.</title>
        <authorList>
            <person name="Mouncey N."/>
        </authorList>
    </citation>
    <scope>NUCLEOTIDE SEQUENCE [LARGE SCALE GENOMIC DNA]</scope>
    <source>
        <strain evidence="3 4">W4I9-1</strain>
    </source>
</reference>
<evidence type="ECO:0000313" key="3">
    <source>
        <dbReference type="EMBL" id="MDQ0649177.1"/>
    </source>
</evidence>
<organism evidence="3 4">
    <name type="scientific">Microbacterium natoriense</name>
    <dbReference type="NCBI Taxonomy" id="284570"/>
    <lineage>
        <taxon>Bacteria</taxon>
        <taxon>Bacillati</taxon>
        <taxon>Actinomycetota</taxon>
        <taxon>Actinomycetes</taxon>
        <taxon>Micrococcales</taxon>
        <taxon>Microbacteriaceae</taxon>
        <taxon>Microbacterium</taxon>
    </lineage>
</organism>
<dbReference type="Gene3D" id="3.40.960.10">
    <property type="entry name" value="VSR Endonuclease"/>
    <property type="match status" value="1"/>
</dbReference>
<dbReference type="InterPro" id="IPR025159">
    <property type="entry name" value="AbiEi_N"/>
</dbReference>
<comment type="caution">
    <text evidence="3">The sequence shown here is derived from an EMBL/GenBank/DDBJ whole genome shotgun (WGS) entry which is preliminary data.</text>
</comment>
<protein>
    <submittedName>
        <fullName evidence="3">Very-short-patch-repair endonuclease</fullName>
    </submittedName>
</protein>
<dbReference type="GO" id="GO:0004519">
    <property type="term" value="F:endonuclease activity"/>
    <property type="evidence" value="ECO:0007669"/>
    <property type="project" value="UniProtKB-KW"/>
</dbReference>
<dbReference type="RefSeq" id="WP_307298387.1">
    <property type="nucleotide sequence ID" value="NZ_JAUSXV010000001.1"/>
</dbReference>
<accession>A0AAW8F0W1</accession>
<dbReference type="Proteomes" id="UP001244427">
    <property type="component" value="Unassembled WGS sequence"/>
</dbReference>
<dbReference type="Pfam" id="PF04480">
    <property type="entry name" value="DUF559"/>
    <property type="match status" value="1"/>
</dbReference>
<sequence length="282" mass="31461">MSFRTAVHALTAEGGMARTHTLLAMGVTARELSRAREAGEIVRPRQGLYALPATSPQEFHAASHGGIPAAGTAARLHGLWVLDDDTIHVWMGAEGRRLSACENCCLHWSAGRPEAGNLPSIPQTLLQMLRCGGEESFFAALESALRQRLLSDHDRSRLRSELPRHLRWLLDFAREDADSGLESIVRLRLHRLGIDVRTQIVIHGTGRVDLLIGDRLLIEIDGKQNHDGRAERHKDLIRDAFSAIWGYETLRFDFAMVIYEWDLVEHAIVAKIAAGAHLWPRS</sequence>
<dbReference type="Pfam" id="PF13338">
    <property type="entry name" value="AbiEi_4"/>
    <property type="match status" value="1"/>
</dbReference>
<keyword evidence="3" id="KW-0255">Endonuclease</keyword>
<keyword evidence="3" id="KW-0540">Nuclease</keyword>
<evidence type="ECO:0000259" key="2">
    <source>
        <dbReference type="Pfam" id="PF13338"/>
    </source>
</evidence>
<proteinExistence type="predicted"/>
<dbReference type="AlphaFoldDB" id="A0AAW8F0W1"/>
<gene>
    <name evidence="3" type="ORF">QFZ53_003373</name>
</gene>
<feature type="domain" description="DUF559" evidence="1">
    <location>
        <begin position="188"/>
        <end position="272"/>
    </location>
</feature>
<dbReference type="InterPro" id="IPR007569">
    <property type="entry name" value="DUF559"/>
</dbReference>
<dbReference type="EMBL" id="JAUSXV010000001">
    <property type="protein sequence ID" value="MDQ0649177.1"/>
    <property type="molecule type" value="Genomic_DNA"/>
</dbReference>
<name>A0AAW8F0W1_9MICO</name>
<evidence type="ECO:0000313" key="4">
    <source>
        <dbReference type="Proteomes" id="UP001244427"/>
    </source>
</evidence>
<feature type="domain" description="AbiEi antitoxin N-terminal" evidence="2">
    <location>
        <begin position="14"/>
        <end position="52"/>
    </location>
</feature>
<keyword evidence="4" id="KW-1185">Reference proteome</keyword>
<keyword evidence="3" id="KW-0378">Hydrolase</keyword>